<name>A0A5B7CXB3_PORTR</name>
<keyword evidence="3" id="KW-1185">Reference proteome</keyword>
<feature type="region of interest" description="Disordered" evidence="1">
    <location>
        <begin position="32"/>
        <end position="53"/>
    </location>
</feature>
<comment type="caution">
    <text evidence="2">The sequence shown here is derived from an EMBL/GenBank/DDBJ whole genome shotgun (WGS) entry which is preliminary data.</text>
</comment>
<sequence>MRVDAVEILLGTLSLLLDLKFSQIALLSSEDKEYGTNEGRLPSPPTTIPFRPPTAEVEVGDGRAESRCHAESLLLLQQQQVFVGHGVRDARVAVVAGVCWAVGV</sequence>
<evidence type="ECO:0000313" key="3">
    <source>
        <dbReference type="Proteomes" id="UP000324222"/>
    </source>
</evidence>
<dbReference type="EMBL" id="VSRR010000250">
    <property type="protein sequence ID" value="MPC12986.1"/>
    <property type="molecule type" value="Genomic_DNA"/>
</dbReference>
<reference evidence="2 3" key="1">
    <citation type="submission" date="2019-05" db="EMBL/GenBank/DDBJ databases">
        <title>Another draft genome of Portunus trituberculatus and its Hox gene families provides insights of decapod evolution.</title>
        <authorList>
            <person name="Jeong J.-H."/>
            <person name="Song I."/>
            <person name="Kim S."/>
            <person name="Choi T."/>
            <person name="Kim D."/>
            <person name="Ryu S."/>
            <person name="Kim W."/>
        </authorList>
    </citation>
    <scope>NUCLEOTIDE SEQUENCE [LARGE SCALE GENOMIC DNA]</scope>
    <source>
        <tissue evidence="2">Muscle</tissue>
    </source>
</reference>
<evidence type="ECO:0000313" key="2">
    <source>
        <dbReference type="EMBL" id="MPC12986.1"/>
    </source>
</evidence>
<protein>
    <submittedName>
        <fullName evidence="2">Uncharacterized protein</fullName>
    </submittedName>
</protein>
<feature type="compositionally biased region" description="Pro residues" evidence="1">
    <location>
        <begin position="42"/>
        <end position="52"/>
    </location>
</feature>
<dbReference type="AlphaFoldDB" id="A0A5B7CXB3"/>
<organism evidence="2 3">
    <name type="scientific">Portunus trituberculatus</name>
    <name type="common">Swimming crab</name>
    <name type="synonym">Neptunus trituberculatus</name>
    <dbReference type="NCBI Taxonomy" id="210409"/>
    <lineage>
        <taxon>Eukaryota</taxon>
        <taxon>Metazoa</taxon>
        <taxon>Ecdysozoa</taxon>
        <taxon>Arthropoda</taxon>
        <taxon>Crustacea</taxon>
        <taxon>Multicrustacea</taxon>
        <taxon>Malacostraca</taxon>
        <taxon>Eumalacostraca</taxon>
        <taxon>Eucarida</taxon>
        <taxon>Decapoda</taxon>
        <taxon>Pleocyemata</taxon>
        <taxon>Brachyura</taxon>
        <taxon>Eubrachyura</taxon>
        <taxon>Portunoidea</taxon>
        <taxon>Portunidae</taxon>
        <taxon>Portuninae</taxon>
        <taxon>Portunus</taxon>
    </lineage>
</organism>
<evidence type="ECO:0000256" key="1">
    <source>
        <dbReference type="SAM" id="MobiDB-lite"/>
    </source>
</evidence>
<gene>
    <name evidence="2" type="ORF">E2C01_005705</name>
</gene>
<accession>A0A5B7CXB3</accession>
<dbReference type="Proteomes" id="UP000324222">
    <property type="component" value="Unassembled WGS sequence"/>
</dbReference>
<proteinExistence type="predicted"/>